<reference evidence="2 3" key="1">
    <citation type="journal article" date="2021" name="ISME Commun">
        <title>Automated analysis of genomic sequences facilitates high-throughput and comprehensive description of bacteria.</title>
        <authorList>
            <person name="Hitch T.C.A."/>
        </authorList>
    </citation>
    <scope>NUCLEOTIDE SEQUENCE [LARGE SCALE GENOMIC DNA]</scope>
    <source>
        <strain evidence="2 3">Sanger_04</strain>
    </source>
</reference>
<accession>A0ABT2RUH2</accession>
<name>A0ABT2RUH2_9FIRM</name>
<feature type="compositionally biased region" description="Low complexity" evidence="1">
    <location>
        <begin position="127"/>
        <end position="147"/>
    </location>
</feature>
<dbReference type="EMBL" id="JAOQKC010000003">
    <property type="protein sequence ID" value="MCU6695960.1"/>
    <property type="molecule type" value="Genomic_DNA"/>
</dbReference>
<dbReference type="InterPro" id="IPR036192">
    <property type="entry name" value="Cell_div_ZapA-like_sf"/>
</dbReference>
<proteinExistence type="predicted"/>
<dbReference type="SUPFAM" id="SSF102829">
    <property type="entry name" value="Cell division protein ZapA-like"/>
    <property type="match status" value="1"/>
</dbReference>
<comment type="caution">
    <text evidence="2">The sequence shown here is derived from an EMBL/GenBank/DDBJ whole genome shotgun (WGS) entry which is preliminary data.</text>
</comment>
<dbReference type="GO" id="GO:0051301">
    <property type="term" value="P:cell division"/>
    <property type="evidence" value="ECO:0007669"/>
    <property type="project" value="UniProtKB-KW"/>
</dbReference>
<evidence type="ECO:0000313" key="2">
    <source>
        <dbReference type="EMBL" id="MCU6695960.1"/>
    </source>
</evidence>
<sequence>MAMKNAVEVVVDGRVYKISGYESQEYMHQIAVYINEKMTQCHNTENYRKQSSDQRQLMLSMNLADDYFKAKNQAERLTAELEKKERELYSVRHDLIEAQLEIENLKKEKKAGSGQNNRRNEQHEGKQNNAVNAANNGNQKNGNNTQR</sequence>
<keyword evidence="3" id="KW-1185">Reference proteome</keyword>
<feature type="region of interest" description="Disordered" evidence="1">
    <location>
        <begin position="102"/>
        <end position="147"/>
    </location>
</feature>
<gene>
    <name evidence="2" type="ORF">OCV63_03485</name>
</gene>
<keyword evidence="2" id="KW-0132">Cell division</keyword>
<dbReference type="Pfam" id="PF05164">
    <property type="entry name" value="ZapA"/>
    <property type="match status" value="1"/>
</dbReference>
<dbReference type="Proteomes" id="UP001652461">
    <property type="component" value="Unassembled WGS sequence"/>
</dbReference>
<protein>
    <submittedName>
        <fullName evidence="2">Cell division protein ZapA</fullName>
    </submittedName>
</protein>
<dbReference type="Gene3D" id="6.10.250.790">
    <property type="match status" value="1"/>
</dbReference>
<keyword evidence="2" id="KW-0131">Cell cycle</keyword>
<dbReference type="RefSeq" id="WP_158362039.1">
    <property type="nucleotide sequence ID" value="NZ_JAOQKC010000003.1"/>
</dbReference>
<dbReference type="InterPro" id="IPR053712">
    <property type="entry name" value="Bac_CellDiv_Activator"/>
</dbReference>
<evidence type="ECO:0000256" key="1">
    <source>
        <dbReference type="SAM" id="MobiDB-lite"/>
    </source>
</evidence>
<organism evidence="2 3">
    <name type="scientific">Laedolimicola ammoniilytica</name>
    <dbReference type="NCBI Taxonomy" id="2981771"/>
    <lineage>
        <taxon>Bacteria</taxon>
        <taxon>Bacillati</taxon>
        <taxon>Bacillota</taxon>
        <taxon>Clostridia</taxon>
        <taxon>Lachnospirales</taxon>
        <taxon>Lachnospiraceae</taxon>
        <taxon>Laedolimicola</taxon>
    </lineage>
</organism>
<evidence type="ECO:0000313" key="3">
    <source>
        <dbReference type="Proteomes" id="UP001652461"/>
    </source>
</evidence>
<dbReference type="InterPro" id="IPR007838">
    <property type="entry name" value="Cell_div_ZapA-like"/>
</dbReference>